<proteinExistence type="predicted"/>
<feature type="compositionally biased region" description="Polar residues" evidence="1">
    <location>
        <begin position="182"/>
        <end position="213"/>
    </location>
</feature>
<evidence type="ECO:0000313" key="2">
    <source>
        <dbReference type="EMBL" id="CEH12566.1"/>
    </source>
</evidence>
<dbReference type="EMBL" id="CCYA01000162">
    <property type="protein sequence ID" value="CEH12566.1"/>
    <property type="molecule type" value="Genomic_DNA"/>
</dbReference>
<organism evidence="2 3">
    <name type="scientific">Ceraceosorus bombacis</name>
    <dbReference type="NCBI Taxonomy" id="401625"/>
    <lineage>
        <taxon>Eukaryota</taxon>
        <taxon>Fungi</taxon>
        <taxon>Dikarya</taxon>
        <taxon>Basidiomycota</taxon>
        <taxon>Ustilaginomycotina</taxon>
        <taxon>Exobasidiomycetes</taxon>
        <taxon>Ceraceosorales</taxon>
        <taxon>Ceraceosoraceae</taxon>
        <taxon>Ceraceosorus</taxon>
    </lineage>
</organism>
<feature type="region of interest" description="Disordered" evidence="1">
    <location>
        <begin position="164"/>
        <end position="228"/>
    </location>
</feature>
<feature type="region of interest" description="Disordered" evidence="1">
    <location>
        <begin position="42"/>
        <end position="82"/>
    </location>
</feature>
<keyword evidence="3" id="KW-1185">Reference proteome</keyword>
<accession>A0A0P1BB51</accession>
<feature type="compositionally biased region" description="Basic and acidic residues" evidence="1">
    <location>
        <begin position="1"/>
        <end position="13"/>
    </location>
</feature>
<feature type="compositionally biased region" description="Basic and acidic residues" evidence="1">
    <location>
        <begin position="46"/>
        <end position="65"/>
    </location>
</feature>
<sequence length="228" mass="24879">MDRAMERSVERLHAGSSLLDGDVNRGNTSLLKVLSVPSTVATVEHGGGRWTEEARKGQRGKESSSEARSFGTRVKNRADETRSARVLRPNKLIFSYSDKGLYCVPTSSSSATLTRDCGGEEQAALLPRSKKAEQHPTCRETGTTNTKTALRRCLFDQFQQFQPGTQPARSAAPMKDQPAPHPNTQPAHDASNATGQLSTQRSDPSAPSATSSRLPVFWIDQKQEPTKN</sequence>
<protein>
    <submittedName>
        <fullName evidence="2">Uncharacterized protein</fullName>
    </submittedName>
</protein>
<feature type="region of interest" description="Disordered" evidence="1">
    <location>
        <begin position="124"/>
        <end position="144"/>
    </location>
</feature>
<evidence type="ECO:0000313" key="3">
    <source>
        <dbReference type="Proteomes" id="UP000054845"/>
    </source>
</evidence>
<reference evidence="2 3" key="1">
    <citation type="submission" date="2014-09" db="EMBL/GenBank/DDBJ databases">
        <authorList>
            <person name="Magalhaes I.L.F."/>
            <person name="Oliveira U."/>
            <person name="Santos F.R."/>
            <person name="Vidigal T.H.D.A."/>
            <person name="Brescovit A.D."/>
            <person name="Santos A.J."/>
        </authorList>
    </citation>
    <scope>NUCLEOTIDE SEQUENCE [LARGE SCALE GENOMIC DNA]</scope>
</reference>
<dbReference type="Proteomes" id="UP000054845">
    <property type="component" value="Unassembled WGS sequence"/>
</dbReference>
<dbReference type="AlphaFoldDB" id="A0A0P1BB51"/>
<name>A0A0P1BB51_9BASI</name>
<feature type="region of interest" description="Disordered" evidence="1">
    <location>
        <begin position="1"/>
        <end position="20"/>
    </location>
</feature>
<evidence type="ECO:0000256" key="1">
    <source>
        <dbReference type="SAM" id="MobiDB-lite"/>
    </source>
</evidence>